<reference evidence="3" key="1">
    <citation type="submission" date="2022-07" db="EMBL/GenBank/DDBJ databases">
        <authorList>
            <person name="Trinca V."/>
            <person name="Uliana J.V.C."/>
            <person name="Torres T.T."/>
            <person name="Ward R.J."/>
            <person name="Monesi N."/>
        </authorList>
    </citation>
    <scope>NUCLEOTIDE SEQUENCE</scope>
    <source>
        <strain evidence="3">HSMRA1968</strain>
        <tissue evidence="3">Whole embryos</tissue>
    </source>
</reference>
<proteinExistence type="inferred from homology"/>
<dbReference type="OrthoDB" id="191139at2759"/>
<evidence type="ECO:0000313" key="3">
    <source>
        <dbReference type="EMBL" id="KAJ6650011.1"/>
    </source>
</evidence>
<organism evidence="3 4">
    <name type="scientific">Pseudolycoriella hygida</name>
    <dbReference type="NCBI Taxonomy" id="35572"/>
    <lineage>
        <taxon>Eukaryota</taxon>
        <taxon>Metazoa</taxon>
        <taxon>Ecdysozoa</taxon>
        <taxon>Arthropoda</taxon>
        <taxon>Hexapoda</taxon>
        <taxon>Insecta</taxon>
        <taxon>Pterygota</taxon>
        <taxon>Neoptera</taxon>
        <taxon>Endopterygota</taxon>
        <taxon>Diptera</taxon>
        <taxon>Nematocera</taxon>
        <taxon>Sciaroidea</taxon>
        <taxon>Sciaridae</taxon>
        <taxon>Pseudolycoriella</taxon>
    </lineage>
</organism>
<dbReference type="PRINTS" id="PR00081">
    <property type="entry name" value="GDHRDH"/>
</dbReference>
<sequence>MLAAALRSKFVVITSAVGTLAGCAFIIKDRMQGEKFESKIKANDKVVLITGCNTGIGKEAALELAKRKARVYMACRNMKKCEEARAEIVVDSNNGNVYCRECDLASFESIRKFVSQFEKETDRLDILINNAGVMRCPKSKTKDGIEMQLGVNHMGHFLLTILLLEKLKKSSPSRIVVVSSVAHERGTINTADLNSDETYDEADAYNQSKLANILFANELSRKLTGTGVTVNSVHPGIVDTDIIRHMKFYKSWIAQIFVRPFVWPFLKNPKSGAQTVIALALDPELEKTSGQYFCDLKPHNISKAATNQNTAEWLWKVSEKWTGVSF</sequence>
<dbReference type="PANTHER" id="PTHR43157:SF31">
    <property type="entry name" value="PHOSPHATIDYLINOSITOL-GLYCAN BIOSYNTHESIS CLASS F PROTEIN"/>
    <property type="match status" value="1"/>
</dbReference>
<accession>A0A9Q0NHR6</accession>
<protein>
    <submittedName>
        <fullName evidence="3">Retinol dehydrogenase 13</fullName>
    </submittedName>
</protein>
<evidence type="ECO:0000313" key="4">
    <source>
        <dbReference type="Proteomes" id="UP001151699"/>
    </source>
</evidence>
<evidence type="ECO:0000256" key="2">
    <source>
        <dbReference type="RuleBase" id="RU000363"/>
    </source>
</evidence>
<dbReference type="GO" id="GO:0016491">
    <property type="term" value="F:oxidoreductase activity"/>
    <property type="evidence" value="ECO:0007669"/>
    <property type="project" value="UniProtKB-KW"/>
</dbReference>
<dbReference type="PANTHER" id="PTHR43157">
    <property type="entry name" value="PHOSPHATIDYLINOSITOL-GLYCAN BIOSYNTHESIS CLASS F PROTEIN-RELATED"/>
    <property type="match status" value="1"/>
</dbReference>
<keyword evidence="1" id="KW-0560">Oxidoreductase</keyword>
<dbReference type="Pfam" id="PF00106">
    <property type="entry name" value="adh_short"/>
    <property type="match status" value="1"/>
</dbReference>
<comment type="similarity">
    <text evidence="2">Belongs to the short-chain dehydrogenases/reductases (SDR) family.</text>
</comment>
<gene>
    <name evidence="3" type="primary">RDH13</name>
    <name evidence="3" type="ORF">Bhyg_05254</name>
</gene>
<dbReference type="PROSITE" id="PS51257">
    <property type="entry name" value="PROKAR_LIPOPROTEIN"/>
    <property type="match status" value="1"/>
</dbReference>
<dbReference type="SUPFAM" id="SSF51735">
    <property type="entry name" value="NAD(P)-binding Rossmann-fold domains"/>
    <property type="match status" value="1"/>
</dbReference>
<dbReference type="InterPro" id="IPR002347">
    <property type="entry name" value="SDR_fam"/>
</dbReference>
<name>A0A9Q0NHR6_9DIPT</name>
<dbReference type="Proteomes" id="UP001151699">
    <property type="component" value="Chromosome A"/>
</dbReference>
<dbReference type="PRINTS" id="PR00080">
    <property type="entry name" value="SDRFAMILY"/>
</dbReference>
<dbReference type="Gene3D" id="3.40.50.720">
    <property type="entry name" value="NAD(P)-binding Rossmann-like Domain"/>
    <property type="match status" value="1"/>
</dbReference>
<evidence type="ECO:0000256" key="1">
    <source>
        <dbReference type="ARBA" id="ARBA00023002"/>
    </source>
</evidence>
<dbReference type="InterPro" id="IPR036291">
    <property type="entry name" value="NAD(P)-bd_dom_sf"/>
</dbReference>
<comment type="caution">
    <text evidence="3">The sequence shown here is derived from an EMBL/GenBank/DDBJ whole genome shotgun (WGS) entry which is preliminary data.</text>
</comment>
<dbReference type="EMBL" id="WJQU01000001">
    <property type="protein sequence ID" value="KAJ6650011.1"/>
    <property type="molecule type" value="Genomic_DNA"/>
</dbReference>
<dbReference type="AlphaFoldDB" id="A0A9Q0NHR6"/>
<keyword evidence="4" id="KW-1185">Reference proteome</keyword>